<keyword evidence="8" id="KW-0863">Zinc-finger</keyword>
<keyword evidence="6 14" id="KW-0548">Nucleotidyltransferase</keyword>
<dbReference type="GO" id="GO:0008270">
    <property type="term" value="F:zinc ion binding"/>
    <property type="evidence" value="ECO:0007669"/>
    <property type="project" value="UniProtKB-KW"/>
</dbReference>
<dbReference type="Proteomes" id="UP001054945">
    <property type="component" value="Unassembled WGS sequence"/>
</dbReference>
<evidence type="ECO:0000259" key="17">
    <source>
        <dbReference type="Pfam" id="PF04561"/>
    </source>
</evidence>
<dbReference type="GO" id="GO:0032549">
    <property type="term" value="F:ribonucleoside binding"/>
    <property type="evidence" value="ECO:0007669"/>
    <property type="project" value="InterPro"/>
</dbReference>
<dbReference type="InterPro" id="IPR007120">
    <property type="entry name" value="DNA-dir_RNAP_su2_dom"/>
</dbReference>
<comment type="catalytic activity">
    <reaction evidence="12">
        <text>RNA(n) + a ribonucleoside 5'-triphosphate = RNA(n+1) + diphosphate</text>
        <dbReference type="Rhea" id="RHEA:21248"/>
        <dbReference type="Rhea" id="RHEA-COMP:14527"/>
        <dbReference type="Rhea" id="RHEA-COMP:17342"/>
        <dbReference type="ChEBI" id="CHEBI:33019"/>
        <dbReference type="ChEBI" id="CHEBI:61557"/>
        <dbReference type="ChEBI" id="CHEBI:140395"/>
        <dbReference type="EC" id="2.7.7.6"/>
    </reaction>
    <physiologicalReaction direction="left-to-right" evidence="12">
        <dbReference type="Rhea" id="RHEA:21249"/>
    </physiologicalReaction>
</comment>
<gene>
    <name evidence="21" type="primary">POLR1B</name>
    <name evidence="21" type="ORF">CEXT_18461</name>
</gene>
<evidence type="ECO:0000256" key="10">
    <source>
        <dbReference type="ARBA" id="ARBA00023163"/>
    </source>
</evidence>
<evidence type="ECO:0000259" key="15">
    <source>
        <dbReference type="Pfam" id="PF00562"/>
    </source>
</evidence>
<keyword evidence="5 14" id="KW-0808">Transferase</keyword>
<comment type="caution">
    <text evidence="21">The sequence shown here is derived from an EMBL/GenBank/DDBJ whole genome shotgun (WGS) entry which is preliminary data.</text>
</comment>
<dbReference type="Pfam" id="PF06883">
    <property type="entry name" value="RNA_pol_Rpa2_4"/>
    <property type="match status" value="1"/>
</dbReference>
<dbReference type="EC" id="2.7.7.6" evidence="14"/>
<evidence type="ECO:0000256" key="5">
    <source>
        <dbReference type="ARBA" id="ARBA00022679"/>
    </source>
</evidence>
<dbReference type="AlphaFoldDB" id="A0AAV4UDM3"/>
<dbReference type="InterPro" id="IPR007645">
    <property type="entry name" value="RNA_pol_Rpb2_3"/>
</dbReference>
<feature type="domain" description="DNA-directed RNA polymerase subunit 2 hybrid-binding" evidence="15">
    <location>
        <begin position="662"/>
        <end position="1024"/>
    </location>
</feature>
<dbReference type="PROSITE" id="PS01166">
    <property type="entry name" value="RNA_POL_BETA"/>
    <property type="match status" value="1"/>
</dbReference>
<dbReference type="InterPro" id="IPR037033">
    <property type="entry name" value="DNA-dir_RNAP_su2_hyb_sf"/>
</dbReference>
<dbReference type="GO" id="GO:0006351">
    <property type="term" value="P:DNA-templated transcription"/>
    <property type="evidence" value="ECO:0007669"/>
    <property type="project" value="InterPro"/>
</dbReference>
<evidence type="ECO:0000259" key="19">
    <source>
        <dbReference type="Pfam" id="PF04565"/>
    </source>
</evidence>
<evidence type="ECO:0000256" key="13">
    <source>
        <dbReference type="RuleBase" id="RU000434"/>
    </source>
</evidence>
<evidence type="ECO:0000313" key="22">
    <source>
        <dbReference type="Proteomes" id="UP001054945"/>
    </source>
</evidence>
<keyword evidence="11" id="KW-0539">Nucleus</keyword>
<dbReference type="InterPro" id="IPR009674">
    <property type="entry name" value="Rpa2_dom_4"/>
</dbReference>
<reference evidence="21 22" key="1">
    <citation type="submission" date="2021-06" db="EMBL/GenBank/DDBJ databases">
        <title>Caerostris extrusa draft genome.</title>
        <authorList>
            <person name="Kono N."/>
            <person name="Arakawa K."/>
        </authorList>
    </citation>
    <scope>NUCLEOTIDE SEQUENCE [LARGE SCALE GENOMIC DNA]</scope>
</reference>
<dbReference type="FunFam" id="2.40.270.10:FF:000006">
    <property type="entry name" value="DNA-directed RNA polymerase subunit beta"/>
    <property type="match status" value="1"/>
</dbReference>
<dbReference type="CDD" id="cd00653">
    <property type="entry name" value="RNA_pol_B_RPB2"/>
    <property type="match status" value="1"/>
</dbReference>
<dbReference type="InterPro" id="IPR007644">
    <property type="entry name" value="RNA_pol_bsu_protrusion"/>
</dbReference>
<dbReference type="SUPFAM" id="SSF64484">
    <property type="entry name" value="beta and beta-prime subunits of DNA dependent RNA-polymerase"/>
    <property type="match status" value="1"/>
</dbReference>
<keyword evidence="7" id="KW-0479">Metal-binding</keyword>
<feature type="domain" description="RNA polymerase Rpb2" evidence="17">
    <location>
        <begin position="176"/>
        <end position="363"/>
    </location>
</feature>
<dbReference type="Gene3D" id="2.40.270.10">
    <property type="entry name" value="DNA-directed RNA polymerase, subunit 2, domain 6"/>
    <property type="match status" value="1"/>
</dbReference>
<dbReference type="InterPro" id="IPR007121">
    <property type="entry name" value="RNA_pol_bsu_CS"/>
</dbReference>
<evidence type="ECO:0000259" key="16">
    <source>
        <dbReference type="Pfam" id="PF04560"/>
    </source>
</evidence>
<dbReference type="InterPro" id="IPR007641">
    <property type="entry name" value="RNA_pol_Rpb2_7"/>
</dbReference>
<feature type="domain" description="RNA polymerase Rpb2" evidence="16">
    <location>
        <begin position="1026"/>
        <end position="1124"/>
    </location>
</feature>
<protein>
    <recommendedName>
        <fullName evidence="14">DNA-directed RNA polymerase subunit beta</fullName>
        <ecNumber evidence="14">2.7.7.6</ecNumber>
    </recommendedName>
</protein>
<comment type="subcellular location">
    <subcellularLocation>
        <location evidence="1">Nucleus</location>
        <location evidence="1">Nucleolus</location>
    </subcellularLocation>
</comment>
<keyword evidence="22" id="KW-1185">Reference proteome</keyword>
<evidence type="ECO:0000256" key="6">
    <source>
        <dbReference type="ARBA" id="ARBA00022695"/>
    </source>
</evidence>
<dbReference type="FunFam" id="3.90.1800.10:FF:000004">
    <property type="entry name" value="DNA-directed RNA polymerase subunit beta"/>
    <property type="match status" value="1"/>
</dbReference>
<organism evidence="21 22">
    <name type="scientific">Caerostris extrusa</name>
    <name type="common">Bark spider</name>
    <name type="synonym">Caerostris bankana</name>
    <dbReference type="NCBI Taxonomy" id="172846"/>
    <lineage>
        <taxon>Eukaryota</taxon>
        <taxon>Metazoa</taxon>
        <taxon>Ecdysozoa</taxon>
        <taxon>Arthropoda</taxon>
        <taxon>Chelicerata</taxon>
        <taxon>Arachnida</taxon>
        <taxon>Araneae</taxon>
        <taxon>Araneomorphae</taxon>
        <taxon>Entelegynae</taxon>
        <taxon>Araneoidea</taxon>
        <taxon>Araneidae</taxon>
        <taxon>Caerostris</taxon>
    </lineage>
</organism>
<comment type="function">
    <text evidence="14">DNA-dependent RNA polymerase catalyzes the transcription of DNA into RNA using the four ribonucleoside triphosphates as substrates.</text>
</comment>
<dbReference type="Gene3D" id="3.90.1110.10">
    <property type="entry name" value="RNA polymerase Rpb2, domain 2"/>
    <property type="match status" value="1"/>
</dbReference>
<evidence type="ECO:0000259" key="20">
    <source>
        <dbReference type="Pfam" id="PF06883"/>
    </source>
</evidence>
<dbReference type="FunFam" id="2.40.50.150:FF:000004">
    <property type="entry name" value="DNA-directed RNA polymerase subunit beta"/>
    <property type="match status" value="1"/>
</dbReference>
<dbReference type="EMBL" id="BPLR01012686">
    <property type="protein sequence ID" value="GIY55858.1"/>
    <property type="molecule type" value="Genomic_DNA"/>
</dbReference>
<dbReference type="GO" id="GO:0005730">
    <property type="term" value="C:nucleolus"/>
    <property type="evidence" value="ECO:0007669"/>
    <property type="project" value="UniProtKB-SubCell"/>
</dbReference>
<sequence>MRELRDIQKPDFGIPKDEQYKVLLDATAAHVDSFNFVLKEGLHWMIQSIPPLEMCLPNGDRVQVQLRNCQIEKPRIKQGTNAKTFKVYPAECRSRCVTYKGPLQLTISWALNGVIQDVIEKTMGEVPIMVKSEACNLSNMTPKQLVAVGEEENEFGGYFIINGLEKVIRLLIAKRRNYPIAMLSSSWKKRGDLFTEFGVLVRSVRKDQSGTNNVMHYLSDGTAKLMLTYKREMFVIPVMIILRALVTHVGFHIYQQLIKGKEKDTYYQGCIQSMMRKISSEGINFKEQALNYLGEKFAVKLDLPSWYTPIEIGQFLIDQCICIHLNTGEEKFDFLVLMIQKLYAVVKNECIIESVDDPMNQEILTPGSLYLIILKERMYSWLTSLRIYIEKKLKSSKTSTLTHALMRDCIARTIDVSRQIENALATGNFIPRYENSLQQTTGLAIIADKLNFWRYLSHFRAVHRGAFFAQTRTTAVRKLRPEAWGFLCPVHTPDGAPCGLLNHMSITCKVVNIEPASPIKDHLFQLFCRFGMIPLSDPLSVQSDFYTILFDGAVVGRISEKIAFRFVQTLRYYKSRGENKVPAHMEICFFPKTNYASQYPGIFIFTNLARMVRPVKNICTKEIELIGTMEQVFIHIACNEEDIKQGKTFHQEIAATNILSILANQIPYSDFNQSPRNMYECQMGKQTMGTSCHALRYRSDNKLYHIRTPQSPLVKPNMYDYYRMDDYPIGTNAIVAVMSNTGFDMEDAIVLNKSSVERGFKHGSIYKTEIINLRVIAGDRGTQKSFAFGRDKDGKHSNFIDVDGLPYVGTRLKYGDPICCYIDQNTGSAIYKKYKSLEEAYVEDVKLLGNDTGTDTNQQVAIKYRIPRNPEVGDKFASRHGQKGICSILRHIEDMPFTADGMTPDIIFNPHGFPSRMTIGMMIETMAGKSASINGTTYDATPFTFSERNPAVNYFGECLQKAGYDYHGTETMYSGTNGEQLELHIFFGVVYYQRLRHMVSDKYQVRTTGLVNPCTKQPVKGRKQGGGVRFGEMERDALLAHGATGLILDRLFFCSDASKQYVCMTCEDLLSPIPRKKEKNFIRFDEWICKRCGSDKNVHLIDIPYVFRYLCTELAAVGIKVNLKLGDLWPNISVNDCEE</sequence>
<dbReference type="InterPro" id="IPR037034">
    <property type="entry name" value="RNA_pol_Rpb2_2_sf"/>
</dbReference>
<evidence type="ECO:0000256" key="11">
    <source>
        <dbReference type="ARBA" id="ARBA00023242"/>
    </source>
</evidence>
<dbReference type="FunFam" id="2.40.270.10:FF:000011">
    <property type="entry name" value="DNA-directed RNA polymerase subunit beta"/>
    <property type="match status" value="1"/>
</dbReference>
<dbReference type="FunFam" id="3.90.1100.10:FF:000008">
    <property type="entry name" value="DNA-directed RNA polymerase subunit beta"/>
    <property type="match status" value="1"/>
</dbReference>
<evidence type="ECO:0000256" key="7">
    <source>
        <dbReference type="ARBA" id="ARBA00022723"/>
    </source>
</evidence>
<dbReference type="Pfam" id="PF04560">
    <property type="entry name" value="RNA_pol_Rpb2_7"/>
    <property type="match status" value="1"/>
</dbReference>
<evidence type="ECO:0000256" key="4">
    <source>
        <dbReference type="ARBA" id="ARBA00022478"/>
    </source>
</evidence>
<proteinExistence type="inferred from homology"/>
<feature type="domain" description="RNA polymerase Rpb2" evidence="19">
    <location>
        <begin position="446"/>
        <end position="510"/>
    </location>
</feature>
<evidence type="ECO:0000256" key="1">
    <source>
        <dbReference type="ARBA" id="ARBA00004604"/>
    </source>
</evidence>
<dbReference type="Gene3D" id="3.90.1100.10">
    <property type="match status" value="2"/>
</dbReference>
<comment type="similarity">
    <text evidence="2 13">Belongs to the RNA polymerase beta chain family.</text>
</comment>
<evidence type="ECO:0000256" key="8">
    <source>
        <dbReference type="ARBA" id="ARBA00022771"/>
    </source>
</evidence>
<keyword evidence="9" id="KW-0862">Zinc</keyword>
<keyword evidence="4 14" id="KW-0240">DNA-directed RNA polymerase</keyword>
<dbReference type="GO" id="GO:0000428">
    <property type="term" value="C:DNA-directed RNA polymerase complex"/>
    <property type="evidence" value="ECO:0007669"/>
    <property type="project" value="UniProtKB-KW"/>
</dbReference>
<dbReference type="Pfam" id="PF00562">
    <property type="entry name" value="RNA_pol_Rpb2_6"/>
    <property type="match status" value="1"/>
</dbReference>
<dbReference type="GO" id="GO:0003677">
    <property type="term" value="F:DNA binding"/>
    <property type="evidence" value="ECO:0007669"/>
    <property type="project" value="InterPro"/>
</dbReference>
<dbReference type="Pfam" id="PF04561">
    <property type="entry name" value="RNA_pol_Rpb2_2"/>
    <property type="match status" value="1"/>
</dbReference>
<comment type="subunit">
    <text evidence="3">Component of the RNA polymerase I (Pol I) complex consisting of at least 13 subunits.</text>
</comment>
<keyword evidence="10 14" id="KW-0804">Transcription</keyword>
<feature type="domain" description="RNA polymerase beta subunit protrusion" evidence="18">
    <location>
        <begin position="27"/>
        <end position="405"/>
    </location>
</feature>
<dbReference type="GO" id="GO:0003899">
    <property type="term" value="F:DNA-directed RNA polymerase activity"/>
    <property type="evidence" value="ECO:0007669"/>
    <property type="project" value="UniProtKB-EC"/>
</dbReference>
<evidence type="ECO:0000256" key="12">
    <source>
        <dbReference type="ARBA" id="ARBA00047768"/>
    </source>
</evidence>
<dbReference type="PANTHER" id="PTHR20856">
    <property type="entry name" value="DNA-DIRECTED RNA POLYMERASE I SUBUNIT 2"/>
    <property type="match status" value="1"/>
</dbReference>
<dbReference type="InterPro" id="IPR007642">
    <property type="entry name" value="RNA_pol_Rpb2_2"/>
</dbReference>
<evidence type="ECO:0000259" key="18">
    <source>
        <dbReference type="Pfam" id="PF04563"/>
    </source>
</evidence>
<evidence type="ECO:0000313" key="21">
    <source>
        <dbReference type="EMBL" id="GIY55858.1"/>
    </source>
</evidence>
<dbReference type="InterPro" id="IPR014724">
    <property type="entry name" value="RNA_pol_RPB2_OB-fold"/>
</dbReference>
<evidence type="ECO:0000256" key="3">
    <source>
        <dbReference type="ARBA" id="ARBA00011251"/>
    </source>
</evidence>
<accession>A0AAV4UDM3</accession>
<dbReference type="Pfam" id="PF04563">
    <property type="entry name" value="RNA_pol_Rpb2_1"/>
    <property type="match status" value="1"/>
</dbReference>
<evidence type="ECO:0000256" key="9">
    <source>
        <dbReference type="ARBA" id="ARBA00022833"/>
    </source>
</evidence>
<name>A0AAV4UDM3_CAEEX</name>
<dbReference type="Gene3D" id="2.40.50.150">
    <property type="match status" value="1"/>
</dbReference>
<feature type="domain" description="DNA-directed RNA polymerase I subunit RPA2" evidence="20">
    <location>
        <begin position="555"/>
        <end position="613"/>
    </location>
</feature>
<dbReference type="Gene3D" id="3.90.1800.10">
    <property type="entry name" value="RNA polymerase alpha subunit dimerisation domain"/>
    <property type="match status" value="1"/>
</dbReference>
<dbReference type="Pfam" id="PF04565">
    <property type="entry name" value="RNA_pol_Rpb2_3"/>
    <property type="match status" value="1"/>
</dbReference>
<dbReference type="InterPro" id="IPR015712">
    <property type="entry name" value="DNA-dir_RNA_pol_su2"/>
</dbReference>
<evidence type="ECO:0000256" key="14">
    <source>
        <dbReference type="RuleBase" id="RU363031"/>
    </source>
</evidence>
<evidence type="ECO:0000256" key="2">
    <source>
        <dbReference type="ARBA" id="ARBA00006835"/>
    </source>
</evidence>